<dbReference type="Proteomes" id="UP000319148">
    <property type="component" value="Unassembled WGS sequence"/>
</dbReference>
<gene>
    <name evidence="1 4" type="primary">sfsA</name>
    <name evidence="4" type="ORF">FIV46_14185</name>
</gene>
<dbReference type="InterPro" id="IPR040452">
    <property type="entry name" value="SfsA_C"/>
</dbReference>
<organism evidence="4 5">
    <name type="scientific">Emcibacter nanhaiensis</name>
    <dbReference type="NCBI Taxonomy" id="1505037"/>
    <lineage>
        <taxon>Bacteria</taxon>
        <taxon>Pseudomonadati</taxon>
        <taxon>Pseudomonadota</taxon>
        <taxon>Alphaproteobacteria</taxon>
        <taxon>Emcibacterales</taxon>
        <taxon>Emcibacteraceae</taxon>
        <taxon>Emcibacter</taxon>
    </lineage>
</organism>
<evidence type="ECO:0000313" key="5">
    <source>
        <dbReference type="Proteomes" id="UP000319148"/>
    </source>
</evidence>
<comment type="caution">
    <text evidence="4">The sequence shown here is derived from an EMBL/GenBank/DDBJ whole genome shotgun (WGS) entry which is preliminary data.</text>
</comment>
<dbReference type="OrthoDB" id="9802365at2"/>
<dbReference type="Gene3D" id="3.40.1350.60">
    <property type="match status" value="1"/>
</dbReference>
<keyword evidence="5" id="KW-1185">Reference proteome</keyword>
<dbReference type="NCBIfam" id="TIGR00230">
    <property type="entry name" value="sfsA"/>
    <property type="match status" value="1"/>
</dbReference>
<dbReference type="AlphaFoldDB" id="A0A501PAA2"/>
<sequence>MKFTEKLTRGILIKRYKRFLADVELDSGEIVTAHCANSGSMMGLKDPGNEVWLSPAANPKAKLDWKWELVRADDALVGINTSHPNKLVEEAILDGTIEELSGYENLRREMKYGRNSRIDIFLSGHDDRPDCYVEVKNVTLAREPQVAEFPDAVTARGTKHLYELADMVKEGHRAMMVYLVQREDCTIFRVAEDIDPAYAKALAEAKATGVEAVCYSCSLTPTEIKVNRPMEMAGK</sequence>
<dbReference type="Pfam" id="PF17746">
    <property type="entry name" value="SfsA_N"/>
    <property type="match status" value="1"/>
</dbReference>
<protein>
    <recommendedName>
        <fullName evidence="1">Sugar fermentation stimulation protein homolog</fullName>
    </recommendedName>
</protein>
<dbReference type="EMBL" id="VFIY01000018">
    <property type="protein sequence ID" value="TPD57273.1"/>
    <property type="molecule type" value="Genomic_DNA"/>
</dbReference>
<feature type="domain" description="Sugar fermentation stimulation protein C-terminal" evidence="2">
    <location>
        <begin position="83"/>
        <end position="222"/>
    </location>
</feature>
<accession>A0A501PAA2</accession>
<feature type="domain" description="SfsA N-terminal OB" evidence="3">
    <location>
        <begin position="13"/>
        <end position="79"/>
    </location>
</feature>
<dbReference type="PANTHER" id="PTHR30545:SF2">
    <property type="entry name" value="SUGAR FERMENTATION STIMULATION PROTEIN A"/>
    <property type="match status" value="1"/>
</dbReference>
<dbReference type="HAMAP" id="MF_00095">
    <property type="entry name" value="SfsA"/>
    <property type="match status" value="1"/>
</dbReference>
<dbReference type="InterPro" id="IPR005224">
    <property type="entry name" value="SfsA"/>
</dbReference>
<dbReference type="PANTHER" id="PTHR30545">
    <property type="entry name" value="SUGAR FERMENTATION STIMULATION PROTEIN A"/>
    <property type="match status" value="1"/>
</dbReference>
<evidence type="ECO:0000259" key="3">
    <source>
        <dbReference type="Pfam" id="PF17746"/>
    </source>
</evidence>
<evidence type="ECO:0000259" key="2">
    <source>
        <dbReference type="Pfam" id="PF03749"/>
    </source>
</evidence>
<reference evidence="5" key="1">
    <citation type="submission" date="2019-06" db="EMBL/GenBank/DDBJ databases">
        <title>The complete genome of Emcibacter congregatus ZYLT.</title>
        <authorList>
            <person name="Zhao Z."/>
        </authorList>
    </citation>
    <scope>NUCLEOTIDE SEQUENCE [LARGE SCALE GENOMIC DNA]</scope>
    <source>
        <strain evidence="5">MCCC 1A06723</strain>
    </source>
</reference>
<name>A0A501PAA2_9PROT</name>
<evidence type="ECO:0000256" key="1">
    <source>
        <dbReference type="HAMAP-Rule" id="MF_00095"/>
    </source>
</evidence>
<proteinExistence type="inferred from homology"/>
<dbReference type="Gene3D" id="2.40.50.580">
    <property type="match status" value="1"/>
</dbReference>
<evidence type="ECO:0000313" key="4">
    <source>
        <dbReference type="EMBL" id="TPD57273.1"/>
    </source>
</evidence>
<comment type="similarity">
    <text evidence="1">Belongs to the SfsA family.</text>
</comment>
<dbReference type="CDD" id="cd22359">
    <property type="entry name" value="SfsA-like_bacterial"/>
    <property type="match status" value="1"/>
</dbReference>
<dbReference type="InterPro" id="IPR041465">
    <property type="entry name" value="SfsA_N"/>
</dbReference>
<dbReference type="GO" id="GO:0003677">
    <property type="term" value="F:DNA binding"/>
    <property type="evidence" value="ECO:0007669"/>
    <property type="project" value="InterPro"/>
</dbReference>
<dbReference type="RefSeq" id="WP_139941588.1">
    <property type="nucleotide sequence ID" value="NZ_JBHSYP010000005.1"/>
</dbReference>
<dbReference type="Pfam" id="PF03749">
    <property type="entry name" value="SfsA"/>
    <property type="match status" value="1"/>
</dbReference>